<feature type="domain" description="DUF8094" evidence="2">
    <location>
        <begin position="44"/>
        <end position="317"/>
    </location>
</feature>
<comment type="caution">
    <text evidence="3">The sequence shown here is derived from an EMBL/GenBank/DDBJ whole genome shotgun (WGS) entry which is preliminary data.</text>
</comment>
<protein>
    <recommendedName>
        <fullName evidence="2">DUF8094 domain-containing protein</fullName>
    </recommendedName>
</protein>
<dbReference type="PROSITE" id="PS51318">
    <property type="entry name" value="TAT"/>
    <property type="match status" value="1"/>
</dbReference>
<dbReference type="PROSITE" id="PS51257">
    <property type="entry name" value="PROKAR_LIPOPROTEIN"/>
    <property type="match status" value="1"/>
</dbReference>
<keyword evidence="1" id="KW-0732">Signal</keyword>
<sequence>MMTSRRAFLAGGTVSALSLTLAACSQNKPSVTTPTATGSAAAESVLSPEKLTAVLERIKTGMDAADAEKKPELLAGYAEGPAVRVRTAEYALATATKDDAHIQVLPATTSQTSSAGVTLDFPRVAINVTDAPAEKVAPFLMALRQNSARDNFQLWAWVQLFPSVNVPAIDSPLSGTEQVVADSEGLVVTPQAALDAYVDALNNPEGDNGKAFADDPVRQQVAAQRSVDVSPTGEVTVTAAAGSDGFLGLRTDDGGAIVMTTLTYTSTFKKTVDGGSLTLQSDIGAMLGDNKEVVGTVTATYEAMVAFSIPPEGGDANGSTTTVVLGAETILAKVERDDSQAPTPTATPTR</sequence>
<feature type="signal peptide" evidence="1">
    <location>
        <begin position="1"/>
        <end position="25"/>
    </location>
</feature>
<reference evidence="3 4" key="1">
    <citation type="submission" date="2020-07" db="EMBL/GenBank/DDBJ databases">
        <title>MOT database genomes.</title>
        <authorList>
            <person name="Joseph S."/>
            <person name="Aduse-Opoku J."/>
            <person name="Hashim A."/>
            <person name="Wade W."/>
            <person name="Curtis M."/>
        </authorList>
    </citation>
    <scope>NUCLEOTIDE SEQUENCE [LARGE SCALE GENOMIC DNA]</scope>
    <source>
        <strain evidence="3 4">WMus004</strain>
    </source>
</reference>
<evidence type="ECO:0000259" key="2">
    <source>
        <dbReference type="Pfam" id="PF26366"/>
    </source>
</evidence>
<evidence type="ECO:0000313" key="4">
    <source>
        <dbReference type="Proteomes" id="UP000572528"/>
    </source>
</evidence>
<dbReference type="Proteomes" id="UP000572528">
    <property type="component" value="Unassembled WGS sequence"/>
</dbReference>
<proteinExistence type="predicted"/>
<organism evidence="3 4">
    <name type="scientific">Actinomyces bowdenii</name>
    <dbReference type="NCBI Taxonomy" id="131109"/>
    <lineage>
        <taxon>Bacteria</taxon>
        <taxon>Bacillati</taxon>
        <taxon>Actinomycetota</taxon>
        <taxon>Actinomycetes</taxon>
        <taxon>Actinomycetales</taxon>
        <taxon>Actinomycetaceae</taxon>
        <taxon>Actinomyces</taxon>
    </lineage>
</organism>
<dbReference type="InterPro" id="IPR006311">
    <property type="entry name" value="TAT_signal"/>
</dbReference>
<dbReference type="AlphaFoldDB" id="A0A853EKA7"/>
<dbReference type="InterPro" id="IPR058407">
    <property type="entry name" value="DUF8094"/>
</dbReference>
<accession>A0A853EKA7</accession>
<evidence type="ECO:0000256" key="1">
    <source>
        <dbReference type="SAM" id="SignalP"/>
    </source>
</evidence>
<evidence type="ECO:0000313" key="3">
    <source>
        <dbReference type="EMBL" id="NYS69777.1"/>
    </source>
</evidence>
<dbReference type="EMBL" id="JACBXV010000145">
    <property type="protein sequence ID" value="NYS69777.1"/>
    <property type="molecule type" value="Genomic_DNA"/>
</dbReference>
<dbReference type="Pfam" id="PF26366">
    <property type="entry name" value="DUF8094"/>
    <property type="match status" value="1"/>
</dbReference>
<name>A0A853EKA7_9ACTO</name>
<gene>
    <name evidence="3" type="ORF">HZZ05_09680</name>
</gene>
<feature type="chain" id="PRO_5038798184" description="DUF8094 domain-containing protein" evidence="1">
    <location>
        <begin position="26"/>
        <end position="350"/>
    </location>
</feature>